<keyword evidence="2" id="KW-1185">Reference proteome</keyword>
<dbReference type="AlphaFoldDB" id="A0A0L8V4X4"/>
<proteinExistence type="predicted"/>
<evidence type="ECO:0000313" key="1">
    <source>
        <dbReference type="EMBL" id="KOH43491.1"/>
    </source>
</evidence>
<accession>A0A0L8V4X4</accession>
<evidence type="ECO:0000313" key="2">
    <source>
        <dbReference type="Proteomes" id="UP000036958"/>
    </source>
</evidence>
<comment type="caution">
    <text evidence="1">The sequence shown here is derived from an EMBL/GenBank/DDBJ whole genome shotgun (WGS) entry which is preliminary data.</text>
</comment>
<gene>
    <name evidence="1" type="ORF">NC99_36760</name>
</gene>
<reference evidence="2" key="1">
    <citation type="submission" date="2015-07" db="EMBL/GenBank/DDBJ databases">
        <title>Genome sequencing of Sunxiuqinia dokdonensis strain SK.</title>
        <authorList>
            <person name="Ahn S."/>
            <person name="Kim B.-C."/>
        </authorList>
    </citation>
    <scope>NUCLEOTIDE SEQUENCE [LARGE SCALE GENOMIC DNA]</scope>
    <source>
        <strain evidence="2">SK</strain>
    </source>
</reference>
<organism evidence="1 2">
    <name type="scientific">Sunxiuqinia dokdonensis</name>
    <dbReference type="NCBI Taxonomy" id="1409788"/>
    <lineage>
        <taxon>Bacteria</taxon>
        <taxon>Pseudomonadati</taxon>
        <taxon>Bacteroidota</taxon>
        <taxon>Bacteroidia</taxon>
        <taxon>Marinilabiliales</taxon>
        <taxon>Prolixibacteraceae</taxon>
        <taxon>Sunxiuqinia</taxon>
    </lineage>
</organism>
<dbReference type="Proteomes" id="UP000036958">
    <property type="component" value="Unassembled WGS sequence"/>
</dbReference>
<dbReference type="RefSeq" id="WP_157624999.1">
    <property type="nucleotide sequence ID" value="NZ_LGIA01000184.1"/>
</dbReference>
<dbReference type="EMBL" id="LGIA01000184">
    <property type="protein sequence ID" value="KOH43491.1"/>
    <property type="molecule type" value="Genomic_DNA"/>
</dbReference>
<name>A0A0L8V4X4_9BACT</name>
<sequence length="108" mass="12130">MAGLPQRCNTEEIFFDGLPQPCNMQKMLWLACRSRATKQKFLWLASRRRAARQQIRWLASRRLAAWQSKGMLINPGGPATIRIDTTMIGSPKAVQSTGADPGRKTSSR</sequence>
<protein>
    <submittedName>
        <fullName evidence="1">Uncharacterized protein</fullName>
    </submittedName>
</protein>